<evidence type="ECO:0000313" key="1">
    <source>
        <dbReference type="EMBL" id="QHR70471.1"/>
    </source>
</evidence>
<protein>
    <submittedName>
        <fullName evidence="1">Uncharacterized protein</fullName>
    </submittedName>
</protein>
<evidence type="ECO:0000313" key="2">
    <source>
        <dbReference type="Proteomes" id="UP000464207"/>
    </source>
</evidence>
<accession>A0A6C6XYN8</accession>
<keyword evidence="2" id="KW-1185">Reference proteome</keyword>
<sequence length="100" mass="11399">MPRNNGDMQVFTVRRIAFFIGEYMEKYKLTILFGGLVFHPFNGCHCNSFTVTVSEDDIGDDGKFIRIGECFYPVHNINCIKREIVKDDVQGKVDDQTDGA</sequence>
<dbReference type="Proteomes" id="UP000464207">
    <property type="component" value="Segment"/>
</dbReference>
<organism evidence="1 2">
    <name type="scientific">Escherichia phage egaa</name>
    <dbReference type="NCBI Taxonomy" id="2696393"/>
    <lineage>
        <taxon>Viruses</taxon>
        <taxon>Duplodnaviria</taxon>
        <taxon>Heunggongvirae</taxon>
        <taxon>Uroviricota</taxon>
        <taxon>Caudoviricetes</taxon>
        <taxon>Drexlerviridae</taxon>
        <taxon>Tempevirinae</taxon>
        <taxon>Hanrivervirus</taxon>
        <taxon>Hanrivervirus egaa</taxon>
    </lineage>
</organism>
<reference evidence="2" key="1">
    <citation type="submission" date="2019-12" db="EMBL/GenBank/DDBJ databases">
        <authorList>
            <person name="Olsen N.S."/>
            <person name="Junco L.M.F."/>
            <person name="Kot W."/>
            <person name="Hansen L.H."/>
        </authorList>
    </citation>
    <scope>NUCLEOTIDE SEQUENCE [LARGE SCALE GENOMIC DNA]</scope>
</reference>
<gene>
    <name evidence="1" type="ORF">egaa_61</name>
</gene>
<dbReference type="EMBL" id="MN850607">
    <property type="protein sequence ID" value="QHR70471.1"/>
    <property type="molecule type" value="Genomic_DNA"/>
</dbReference>
<proteinExistence type="predicted"/>
<name>A0A6C6XYN8_9CAUD</name>